<sequence length="146" mass="16560">MNGFIRWLIASLIFGTLYVIGLGTIVYVFAPTFFTTAYGVVSTNFLFFPLWITSGMAGITIGTPRQPTELFTRTDDPWYNTILVMIENILISGLMLLIAYWISKLAFGFIITSLPIVWLALFFVVIIMHACSAGYRAIRWNQKEEI</sequence>
<comment type="caution">
    <text evidence="2">The sequence shown here is derived from an EMBL/GenBank/DDBJ whole genome shotgun (WGS) entry which is preliminary data.</text>
</comment>
<evidence type="ECO:0000313" key="3">
    <source>
        <dbReference type="Proteomes" id="UP000034794"/>
    </source>
</evidence>
<organism evidence="2 3">
    <name type="scientific">Candidatus Collierbacteria bacterium GW2011_GWA2_46_26</name>
    <dbReference type="NCBI Taxonomy" id="1618381"/>
    <lineage>
        <taxon>Bacteria</taxon>
        <taxon>Candidatus Collieribacteriota</taxon>
    </lineage>
</organism>
<reference evidence="2 3" key="1">
    <citation type="journal article" date="2015" name="Nature">
        <title>rRNA introns, odd ribosomes, and small enigmatic genomes across a large radiation of phyla.</title>
        <authorList>
            <person name="Brown C.T."/>
            <person name="Hug L.A."/>
            <person name="Thomas B.C."/>
            <person name="Sharon I."/>
            <person name="Castelle C.J."/>
            <person name="Singh A."/>
            <person name="Wilkins M.J."/>
            <person name="Williams K.H."/>
            <person name="Banfield J.F."/>
        </authorList>
    </citation>
    <scope>NUCLEOTIDE SEQUENCE [LARGE SCALE GENOMIC DNA]</scope>
</reference>
<dbReference type="EMBL" id="LCMI01000004">
    <property type="protein sequence ID" value="KKU33387.1"/>
    <property type="molecule type" value="Genomic_DNA"/>
</dbReference>
<proteinExistence type="predicted"/>
<evidence type="ECO:0000313" key="2">
    <source>
        <dbReference type="EMBL" id="KKU33387.1"/>
    </source>
</evidence>
<evidence type="ECO:0000256" key="1">
    <source>
        <dbReference type="SAM" id="Phobius"/>
    </source>
</evidence>
<dbReference type="AlphaFoldDB" id="A0A0G1PL21"/>
<feature type="transmembrane region" description="Helical" evidence="1">
    <location>
        <begin position="7"/>
        <end position="30"/>
    </location>
</feature>
<keyword evidence="1" id="KW-1133">Transmembrane helix</keyword>
<keyword evidence="1" id="KW-0472">Membrane</keyword>
<feature type="transmembrane region" description="Helical" evidence="1">
    <location>
        <begin position="36"/>
        <end position="61"/>
    </location>
</feature>
<dbReference type="Proteomes" id="UP000034794">
    <property type="component" value="Unassembled WGS sequence"/>
</dbReference>
<accession>A0A0G1PL21</accession>
<feature type="transmembrane region" description="Helical" evidence="1">
    <location>
        <begin position="108"/>
        <end position="131"/>
    </location>
</feature>
<gene>
    <name evidence="2" type="ORF">UX47_C0004G0032</name>
</gene>
<feature type="transmembrane region" description="Helical" evidence="1">
    <location>
        <begin position="82"/>
        <end position="102"/>
    </location>
</feature>
<keyword evidence="1" id="KW-0812">Transmembrane</keyword>
<name>A0A0G1PL21_9BACT</name>
<protein>
    <submittedName>
        <fullName evidence="2">Uncharacterized protein</fullName>
    </submittedName>
</protein>